<accession>A0ABW4YTN8</accession>
<sequence>MEMTRRARKKLLRRNINGGIAPIIGRKQGRDCDKRAIPTRSGEIHRTTGLGTPNAGEYAAGELKYVSGQWVT</sequence>
<evidence type="ECO:0000313" key="1">
    <source>
        <dbReference type="EMBL" id="MFD2139661.1"/>
    </source>
</evidence>
<gene>
    <name evidence="1" type="ORF">ACFSNC_04575</name>
</gene>
<proteinExistence type="predicted"/>
<name>A0ABW4YTN8_9HYPH</name>
<reference evidence="2" key="1">
    <citation type="journal article" date="2019" name="Int. J. Syst. Evol. Microbiol.">
        <title>The Global Catalogue of Microorganisms (GCM) 10K type strain sequencing project: providing services to taxonomists for standard genome sequencing and annotation.</title>
        <authorList>
            <consortium name="The Broad Institute Genomics Platform"/>
            <consortium name="The Broad Institute Genome Sequencing Center for Infectious Disease"/>
            <person name="Wu L."/>
            <person name="Ma J."/>
        </authorList>
    </citation>
    <scope>NUCLEOTIDE SEQUENCE [LARGE SCALE GENOMIC DNA]</scope>
    <source>
        <strain evidence="2">CCM 7435</strain>
    </source>
</reference>
<organism evidence="1 2">
    <name type="scientific">Ancylobacter oerskovii</name>
    <dbReference type="NCBI Taxonomy" id="459519"/>
    <lineage>
        <taxon>Bacteria</taxon>
        <taxon>Pseudomonadati</taxon>
        <taxon>Pseudomonadota</taxon>
        <taxon>Alphaproteobacteria</taxon>
        <taxon>Hyphomicrobiales</taxon>
        <taxon>Xanthobacteraceae</taxon>
        <taxon>Ancylobacter</taxon>
    </lineage>
</organism>
<dbReference type="EMBL" id="JBHUHD010000001">
    <property type="protein sequence ID" value="MFD2139661.1"/>
    <property type="molecule type" value="Genomic_DNA"/>
</dbReference>
<evidence type="ECO:0000313" key="2">
    <source>
        <dbReference type="Proteomes" id="UP001597299"/>
    </source>
</evidence>
<protein>
    <submittedName>
        <fullName evidence="1">Uncharacterized protein</fullName>
    </submittedName>
</protein>
<dbReference type="Proteomes" id="UP001597299">
    <property type="component" value="Unassembled WGS sequence"/>
</dbReference>
<dbReference type="RefSeq" id="WP_378295722.1">
    <property type="nucleotide sequence ID" value="NZ_JBHUHD010000001.1"/>
</dbReference>
<keyword evidence="2" id="KW-1185">Reference proteome</keyword>
<comment type="caution">
    <text evidence="1">The sequence shown here is derived from an EMBL/GenBank/DDBJ whole genome shotgun (WGS) entry which is preliminary data.</text>
</comment>